<dbReference type="RefSeq" id="XP_009691097.1">
    <property type="nucleotide sequence ID" value="XM_009692802.1"/>
</dbReference>
<proteinExistence type="predicted"/>
<dbReference type="VEuPathDB" id="PiroplasmaDB:TOT_030000058"/>
<evidence type="ECO:0000256" key="1">
    <source>
        <dbReference type="SAM" id="MobiDB-lite"/>
    </source>
</evidence>
<dbReference type="OrthoDB" id="361012at2759"/>
<dbReference type="GeneID" id="20715264"/>
<dbReference type="STRING" id="869250.J4C3P4"/>
<feature type="compositionally biased region" description="Low complexity" evidence="1">
    <location>
        <begin position="179"/>
        <end position="192"/>
    </location>
</feature>
<gene>
    <name evidence="2" type="ORF">TOT_030000058</name>
</gene>
<keyword evidence="3" id="KW-1185">Reference proteome</keyword>
<dbReference type="EMBL" id="AP011948">
    <property type="protein sequence ID" value="BAM40796.1"/>
    <property type="molecule type" value="Genomic_DNA"/>
</dbReference>
<organism evidence="2 3">
    <name type="scientific">Theileria orientalis strain Shintoku</name>
    <dbReference type="NCBI Taxonomy" id="869250"/>
    <lineage>
        <taxon>Eukaryota</taxon>
        <taxon>Sar</taxon>
        <taxon>Alveolata</taxon>
        <taxon>Apicomplexa</taxon>
        <taxon>Aconoidasida</taxon>
        <taxon>Piroplasmida</taxon>
        <taxon>Theileriidae</taxon>
        <taxon>Theileria</taxon>
    </lineage>
</organism>
<dbReference type="Proteomes" id="UP000003786">
    <property type="component" value="Chromosome 3"/>
</dbReference>
<sequence>MMESQLTPVNVFYHANKEEWRSRYVELESKKTRHFSCRRYGYNRAYFLSNLYLRVVKDKNSLMSNEDLAFWYSIIKDFKSLEEVPQKVFPKPPTRTSNLNVTIGSLKKGSSEWREKCKFLEESNQTIFERTVSDLEYKTYVLNSSYPLPDLCTTSMRNEAANLKNLLKHYKAEIDKSEGTSTSETTAESASSLKQKEEPNVSIYDILETVMNQEIDEMKPEEGQKDVNPSEEERVSKRKYNEAFEDILTLIRMNKRTYGKVSKLLNKFILKSADSIKSYDFLDKYTATDLANIDVSNTESELEKKGEIKQELIKQSEDEEVNFKKINKKNEKIIEDMSRNYSGEKYYESNKKTFINTFNELFEEDTRQRLVSEQEEVESMDELEDSRVGSLYNQFTPSTSYTKGQNDIQANKEVYIDDEKSVELNKLCNQKLQGLISQTEHLEDGDLERAVYDCLEQESRSSSDLESLIRISSRGGKSNQVLYKSSRLYQLSGVYNDDYIDVVYKNGKIIPKSAMQFYTKTNNNIVLSGSDKLDVSMETVEKIFVKNYNQNETVSTIMENLDMIDEKLVNIVREYETMHRALHRYINAPEKDPDSTNEVEELFNLETLHFVAETLLDTKLKFIQQVQSYYDSQLNILESIMPVKYYNMFSKILCHPFNQF</sequence>
<evidence type="ECO:0000313" key="3">
    <source>
        <dbReference type="Proteomes" id="UP000003786"/>
    </source>
</evidence>
<name>J4C3P4_THEOR</name>
<dbReference type="AlphaFoldDB" id="J4C3P4"/>
<feature type="region of interest" description="Disordered" evidence="1">
    <location>
        <begin position="177"/>
        <end position="196"/>
    </location>
</feature>
<dbReference type="OMA" id="MINHILP"/>
<dbReference type="KEGG" id="tot:TOT_030000058"/>
<accession>J4C3P4</accession>
<protein>
    <submittedName>
        <fullName evidence="2">Uncharacterized protein</fullName>
    </submittedName>
</protein>
<dbReference type="eggNOG" id="ENOG502T2PR">
    <property type="taxonomic scope" value="Eukaryota"/>
</dbReference>
<reference evidence="2 3" key="1">
    <citation type="journal article" date="2012" name="MBio">
        <title>Comparative genome analysis of three eukaryotic parasites with differing abilities to transform leukocytes reveals key mediators of Theileria-induced leukocyte transformation.</title>
        <authorList>
            <person name="Hayashida K."/>
            <person name="Hara Y."/>
            <person name="Abe T."/>
            <person name="Yamasaki C."/>
            <person name="Toyoda A."/>
            <person name="Kosuge T."/>
            <person name="Suzuki Y."/>
            <person name="Sato Y."/>
            <person name="Kawashima S."/>
            <person name="Katayama T."/>
            <person name="Wakaguri H."/>
            <person name="Inoue N."/>
            <person name="Homma K."/>
            <person name="Tada-Umezaki M."/>
            <person name="Yagi Y."/>
            <person name="Fujii Y."/>
            <person name="Habara T."/>
            <person name="Kanehisa M."/>
            <person name="Watanabe H."/>
            <person name="Ito K."/>
            <person name="Gojobori T."/>
            <person name="Sugawara H."/>
            <person name="Imanishi T."/>
            <person name="Weir W."/>
            <person name="Gardner M."/>
            <person name="Pain A."/>
            <person name="Shiels B."/>
            <person name="Hattori M."/>
            <person name="Nene V."/>
            <person name="Sugimoto C."/>
        </authorList>
    </citation>
    <scope>NUCLEOTIDE SEQUENCE [LARGE SCALE GENOMIC DNA]</scope>
    <source>
        <strain evidence="2 3">Shintoku</strain>
    </source>
</reference>
<evidence type="ECO:0000313" key="2">
    <source>
        <dbReference type="EMBL" id="BAM40796.1"/>
    </source>
</evidence>